<sequence>MTSNPAVFDGHAGRGAGGAYIVAKEAGSEDLSAAPSPGPAWSGRALRLPEPPTTEHAADLAQRGVDAAYNVSGIELDYTPASLNIVDDILRGFREPGSDAVAETIFVFGCYVGEVLIRNAGYEWINTPTELGPVLGPLTIYCASTATHASPIWRAFKCVDNGDTDTVAYFYRVFSTESEPA</sequence>
<dbReference type="Proteomes" id="UP000045782">
    <property type="component" value="Unassembled WGS sequence"/>
</dbReference>
<evidence type="ECO:0000313" key="1">
    <source>
        <dbReference type="EMBL" id="CPV69793.1"/>
    </source>
</evidence>
<dbReference type="AlphaFoldDB" id="A0A0U0ZSU3"/>
<protein>
    <submittedName>
        <fullName evidence="1">Uncharacterized protein</fullName>
    </submittedName>
</protein>
<accession>A0A0U0ZSU3</accession>
<name>A0A0U0ZSU3_9MYCO</name>
<organism evidence="1 2">
    <name type="scientific">Mycobacteroides abscessus</name>
    <dbReference type="NCBI Taxonomy" id="36809"/>
    <lineage>
        <taxon>Bacteria</taxon>
        <taxon>Bacillati</taxon>
        <taxon>Actinomycetota</taxon>
        <taxon>Actinomycetes</taxon>
        <taxon>Mycobacteriales</taxon>
        <taxon>Mycobacteriaceae</taxon>
        <taxon>Mycobacteroides</taxon>
    </lineage>
</organism>
<gene>
    <name evidence="1" type="ORF">ERS075579_04644</name>
</gene>
<proteinExistence type="predicted"/>
<reference evidence="1 2" key="1">
    <citation type="submission" date="2015-03" db="EMBL/GenBank/DDBJ databases">
        <authorList>
            <person name="Murphy D."/>
        </authorList>
    </citation>
    <scope>NUCLEOTIDE SEQUENCE [LARGE SCALE GENOMIC DNA]</scope>
    <source>
        <strain evidence="1 2">PAP088</strain>
    </source>
</reference>
<dbReference type="EMBL" id="CSWP01000012">
    <property type="protein sequence ID" value="CPV69793.1"/>
    <property type="molecule type" value="Genomic_DNA"/>
</dbReference>
<evidence type="ECO:0000313" key="2">
    <source>
        <dbReference type="Proteomes" id="UP000045782"/>
    </source>
</evidence>